<dbReference type="Proteomes" id="UP001589716">
    <property type="component" value="Unassembled WGS sequence"/>
</dbReference>
<protein>
    <submittedName>
        <fullName evidence="2">Uncharacterized protein</fullName>
    </submittedName>
</protein>
<feature type="region of interest" description="Disordered" evidence="1">
    <location>
        <begin position="50"/>
        <end position="89"/>
    </location>
</feature>
<comment type="caution">
    <text evidence="2">The sequence shown here is derived from an EMBL/GenBank/DDBJ whole genome shotgun (WGS) entry which is preliminary data.</text>
</comment>
<reference evidence="2 3" key="1">
    <citation type="submission" date="2024-09" db="EMBL/GenBank/DDBJ databases">
        <authorList>
            <person name="Sun Q."/>
            <person name="Mori K."/>
        </authorList>
    </citation>
    <scope>NUCLEOTIDE SEQUENCE [LARGE SCALE GENOMIC DNA]</scope>
    <source>
        <strain evidence="2 3">JCM 4414</strain>
    </source>
</reference>
<sequence length="89" mass="9118">MAALAWLLIPLFAVVGAAIWGSWAQRNKTIGDVAELAGYARFRDAMERSHSVPVPSATTPAVHDPASASASASAPALSEREGSPATTTG</sequence>
<evidence type="ECO:0000313" key="2">
    <source>
        <dbReference type="EMBL" id="MFB9555693.1"/>
    </source>
</evidence>
<keyword evidence="3" id="KW-1185">Reference proteome</keyword>
<evidence type="ECO:0000313" key="3">
    <source>
        <dbReference type="Proteomes" id="UP001589716"/>
    </source>
</evidence>
<accession>A0ABV5QQA4</accession>
<proteinExistence type="predicted"/>
<dbReference type="EMBL" id="JBHMCT010000009">
    <property type="protein sequence ID" value="MFB9555693.1"/>
    <property type="molecule type" value="Genomic_DNA"/>
</dbReference>
<evidence type="ECO:0000256" key="1">
    <source>
        <dbReference type="SAM" id="MobiDB-lite"/>
    </source>
</evidence>
<feature type="compositionally biased region" description="Low complexity" evidence="1">
    <location>
        <begin position="65"/>
        <end position="76"/>
    </location>
</feature>
<name>A0ABV5QQA4_9ACTN</name>
<organism evidence="2 3">
    <name type="scientific">Streptomyces roseoviridis</name>
    <dbReference type="NCBI Taxonomy" id="67361"/>
    <lineage>
        <taxon>Bacteria</taxon>
        <taxon>Bacillati</taxon>
        <taxon>Actinomycetota</taxon>
        <taxon>Actinomycetes</taxon>
        <taxon>Kitasatosporales</taxon>
        <taxon>Streptomycetaceae</taxon>
        <taxon>Streptomyces</taxon>
    </lineage>
</organism>
<gene>
    <name evidence="2" type="ORF">ACFFTP_16045</name>
</gene>
<dbReference type="RefSeq" id="WP_345492651.1">
    <property type="nucleotide sequence ID" value="NZ_BAAAWU010000001.1"/>
</dbReference>